<keyword evidence="1" id="KW-0732">Signal</keyword>
<comment type="caution">
    <text evidence="2">The sequence shown here is derived from an EMBL/GenBank/DDBJ whole genome shotgun (WGS) entry which is preliminary data.</text>
</comment>
<feature type="chain" id="PRO_5045804637" description="Lipoprotein with Yx(FWY)xxD motif" evidence="1">
    <location>
        <begin position="21"/>
        <end position="125"/>
    </location>
</feature>
<organism evidence="2 3">
    <name type="scientific">Mesorhizobium abyssinicae</name>
    <dbReference type="NCBI Taxonomy" id="1209958"/>
    <lineage>
        <taxon>Bacteria</taxon>
        <taxon>Pseudomonadati</taxon>
        <taxon>Pseudomonadota</taxon>
        <taxon>Alphaproteobacteria</taxon>
        <taxon>Hyphomicrobiales</taxon>
        <taxon>Phyllobacteriaceae</taxon>
        <taxon>Mesorhizobium</taxon>
    </lineage>
</organism>
<proteinExistence type="predicted"/>
<evidence type="ECO:0000256" key="1">
    <source>
        <dbReference type="SAM" id="SignalP"/>
    </source>
</evidence>
<dbReference type="PANTHER" id="PTHR39335:SF1">
    <property type="entry name" value="BLL4220 PROTEIN"/>
    <property type="match status" value="1"/>
</dbReference>
<dbReference type="PIRSF" id="PIRSF029720">
    <property type="entry name" value="UCP029720"/>
    <property type="match status" value="1"/>
</dbReference>
<dbReference type="InterPro" id="IPR014558">
    <property type="entry name" value="UCP029720"/>
</dbReference>
<evidence type="ECO:0008006" key="4">
    <source>
        <dbReference type="Google" id="ProtNLM"/>
    </source>
</evidence>
<evidence type="ECO:0000313" key="3">
    <source>
        <dbReference type="Proteomes" id="UP001276564"/>
    </source>
</evidence>
<gene>
    <name evidence="2" type="ORF">RFM23_06670</name>
</gene>
<accession>A0ABU5AJ47</accession>
<dbReference type="RefSeq" id="WP_127283342.1">
    <property type="nucleotide sequence ID" value="NZ_JARAKC010000004.1"/>
</dbReference>
<feature type="signal peptide" evidence="1">
    <location>
        <begin position="1"/>
        <end position="20"/>
    </location>
</feature>
<dbReference type="EMBL" id="JAVIIP010000003">
    <property type="protein sequence ID" value="MDX8537304.1"/>
    <property type="molecule type" value="Genomic_DNA"/>
</dbReference>
<evidence type="ECO:0000313" key="2">
    <source>
        <dbReference type="EMBL" id="MDX8537304.1"/>
    </source>
</evidence>
<name>A0ABU5AJ47_9HYPH</name>
<sequence>MKSIIAGLAALLLGATASQAAEAWKEAEVGGTKIYTDAMGMTLYTYDKDEKGKSNCYDKCATNWPPLKAEAGAKADDEWTIVDRTDGTKMWAYDGKPVYTFIKDKKAGDATGDGASGVWHIVKAD</sequence>
<reference evidence="2 3" key="1">
    <citation type="submission" date="2023-08" db="EMBL/GenBank/DDBJ databases">
        <title>Implementing the SeqCode for naming new Mesorhizobium species isolated from Vachellia karroo root nodules.</title>
        <authorList>
            <person name="Van Lill M."/>
        </authorList>
    </citation>
    <scope>NUCLEOTIDE SEQUENCE [LARGE SCALE GENOMIC DNA]</scope>
    <source>
        <strain evidence="2 3">VK4B</strain>
    </source>
</reference>
<dbReference type="Proteomes" id="UP001276564">
    <property type="component" value="Unassembled WGS sequence"/>
</dbReference>
<dbReference type="InterPro" id="IPR005297">
    <property type="entry name" value="Lipoprotein_repeat"/>
</dbReference>
<dbReference type="Pfam" id="PF03640">
    <property type="entry name" value="Lipoprotein_15"/>
    <property type="match status" value="2"/>
</dbReference>
<protein>
    <recommendedName>
        <fullName evidence="4">Lipoprotein with Yx(FWY)xxD motif</fullName>
    </recommendedName>
</protein>
<keyword evidence="3" id="KW-1185">Reference proteome</keyword>
<dbReference type="PANTHER" id="PTHR39335">
    <property type="entry name" value="BLL4220 PROTEIN"/>
    <property type="match status" value="1"/>
</dbReference>